<dbReference type="Gene3D" id="1.10.10.10">
    <property type="entry name" value="Winged helix-like DNA-binding domain superfamily/Winged helix DNA-binding domain"/>
    <property type="match status" value="1"/>
</dbReference>
<dbReference type="SUPFAM" id="SSF46785">
    <property type="entry name" value="Winged helix' DNA-binding domain"/>
    <property type="match status" value="1"/>
</dbReference>
<organism evidence="7 8">
    <name type="scientific">Gordonia asplenii</name>
    <dbReference type="NCBI Taxonomy" id="2725283"/>
    <lineage>
        <taxon>Bacteria</taxon>
        <taxon>Bacillati</taxon>
        <taxon>Actinomycetota</taxon>
        <taxon>Actinomycetes</taxon>
        <taxon>Mycobacteriales</taxon>
        <taxon>Gordoniaceae</taxon>
        <taxon>Gordonia</taxon>
    </lineage>
</organism>
<dbReference type="Gene3D" id="3.40.190.10">
    <property type="entry name" value="Periplasmic binding protein-like II"/>
    <property type="match status" value="2"/>
</dbReference>
<dbReference type="Pfam" id="PF03466">
    <property type="entry name" value="LysR_substrate"/>
    <property type="match status" value="1"/>
</dbReference>
<dbReference type="GO" id="GO:0003700">
    <property type="term" value="F:DNA-binding transcription factor activity"/>
    <property type="evidence" value="ECO:0007669"/>
    <property type="project" value="InterPro"/>
</dbReference>
<evidence type="ECO:0000259" key="6">
    <source>
        <dbReference type="PROSITE" id="PS50931"/>
    </source>
</evidence>
<dbReference type="InterPro" id="IPR005119">
    <property type="entry name" value="LysR_subst-bd"/>
</dbReference>
<dbReference type="InterPro" id="IPR036390">
    <property type="entry name" value="WH_DNA-bd_sf"/>
</dbReference>
<keyword evidence="4" id="KW-0010">Activator</keyword>
<evidence type="ECO:0000256" key="4">
    <source>
        <dbReference type="ARBA" id="ARBA00023159"/>
    </source>
</evidence>
<comment type="similarity">
    <text evidence="1">Belongs to the LysR transcriptional regulatory family.</text>
</comment>
<accession>A0A848L3S1</accession>
<keyword evidence="3" id="KW-0238">DNA-binding</keyword>
<name>A0A848L3S1_9ACTN</name>
<dbReference type="GO" id="GO:0032993">
    <property type="term" value="C:protein-DNA complex"/>
    <property type="evidence" value="ECO:0007669"/>
    <property type="project" value="TreeGrafter"/>
</dbReference>
<keyword evidence="8" id="KW-1185">Reference proteome</keyword>
<evidence type="ECO:0000256" key="2">
    <source>
        <dbReference type="ARBA" id="ARBA00023015"/>
    </source>
</evidence>
<dbReference type="RefSeq" id="WP_170197692.1">
    <property type="nucleotide sequence ID" value="NZ_JABBNB010000054.1"/>
</dbReference>
<dbReference type="PANTHER" id="PTHR30346:SF29">
    <property type="entry name" value="LYSR SUBSTRATE-BINDING"/>
    <property type="match status" value="1"/>
</dbReference>
<comment type="caution">
    <text evidence="7">The sequence shown here is derived from an EMBL/GenBank/DDBJ whole genome shotgun (WGS) entry which is preliminary data.</text>
</comment>
<evidence type="ECO:0000313" key="7">
    <source>
        <dbReference type="EMBL" id="NMO05187.1"/>
    </source>
</evidence>
<reference evidence="7 8" key="1">
    <citation type="submission" date="2020-04" db="EMBL/GenBank/DDBJ databases">
        <title>Gordonia sp. nov. TBRC 11910.</title>
        <authorList>
            <person name="Suriyachadkun C."/>
        </authorList>
    </citation>
    <scope>NUCLEOTIDE SEQUENCE [LARGE SCALE GENOMIC DNA]</scope>
    <source>
        <strain evidence="7 8">TBRC 11910</strain>
    </source>
</reference>
<dbReference type="AlphaFoldDB" id="A0A848L3S1"/>
<evidence type="ECO:0000256" key="5">
    <source>
        <dbReference type="ARBA" id="ARBA00023163"/>
    </source>
</evidence>
<proteinExistence type="inferred from homology"/>
<protein>
    <submittedName>
        <fullName evidence="7">LysR family transcriptional regulator</fullName>
    </submittedName>
</protein>
<keyword evidence="5" id="KW-0804">Transcription</keyword>
<feature type="domain" description="HTH lysR-type" evidence="6">
    <location>
        <begin position="1"/>
        <end position="60"/>
    </location>
</feature>
<dbReference type="Pfam" id="PF00126">
    <property type="entry name" value="HTH_1"/>
    <property type="match status" value="1"/>
</dbReference>
<dbReference type="EMBL" id="JABBNB010000054">
    <property type="protein sequence ID" value="NMO05187.1"/>
    <property type="molecule type" value="Genomic_DNA"/>
</dbReference>
<dbReference type="InterPro" id="IPR000847">
    <property type="entry name" value="LysR_HTH_N"/>
</dbReference>
<evidence type="ECO:0000256" key="1">
    <source>
        <dbReference type="ARBA" id="ARBA00009437"/>
    </source>
</evidence>
<dbReference type="SUPFAM" id="SSF53850">
    <property type="entry name" value="Periplasmic binding protein-like II"/>
    <property type="match status" value="1"/>
</dbReference>
<evidence type="ECO:0000256" key="3">
    <source>
        <dbReference type="ARBA" id="ARBA00023125"/>
    </source>
</evidence>
<sequence length="316" mass="34074">MDWTSVQLRALVAVQQTGSVRAAADELGYTPGAVSQQISALEREAGTALTERIGRGLRLTPIGVELAAHARRILDVDAQIVAALEASADAVQGELYVGAFASAAVDMWPALLRTLRSTYPELSVVTRELDVDDLHASVASGAIDVAVGLDYPDNPIPRDPHLRSLTLRRERFEIAAPATTFNQSTIRLADLADRDWILAPEASQYGRAVRAVCRRYGVEPRVRHEVTDTAVSMAMVEAGLGIAPATESMLRLRPARVDRLTLAEEFVRDIVAVVRTVAADRPAIKAFLDALTASIDDRPIDDRPPAESPLADNSIG</sequence>
<keyword evidence="2" id="KW-0805">Transcription regulation</keyword>
<dbReference type="GO" id="GO:0003677">
    <property type="term" value="F:DNA binding"/>
    <property type="evidence" value="ECO:0007669"/>
    <property type="project" value="UniProtKB-KW"/>
</dbReference>
<gene>
    <name evidence="7" type="ORF">HH308_28615</name>
</gene>
<dbReference type="PROSITE" id="PS50931">
    <property type="entry name" value="HTH_LYSR"/>
    <property type="match status" value="1"/>
</dbReference>
<dbReference type="InterPro" id="IPR036388">
    <property type="entry name" value="WH-like_DNA-bd_sf"/>
</dbReference>
<dbReference type="Proteomes" id="UP000550729">
    <property type="component" value="Unassembled WGS sequence"/>
</dbReference>
<evidence type="ECO:0000313" key="8">
    <source>
        <dbReference type="Proteomes" id="UP000550729"/>
    </source>
</evidence>
<dbReference type="PANTHER" id="PTHR30346">
    <property type="entry name" value="TRANSCRIPTIONAL DUAL REGULATOR HCAR-RELATED"/>
    <property type="match status" value="1"/>
</dbReference>